<dbReference type="InParanoid" id="W4KLG1"/>
<dbReference type="HOGENOM" id="CLU_2979347_0_0_1"/>
<keyword evidence="2" id="KW-1185">Reference proteome</keyword>
<dbReference type="RefSeq" id="XP_009540550.1">
    <property type="nucleotide sequence ID" value="XM_009542255.1"/>
</dbReference>
<gene>
    <name evidence="1" type="ORF">HETIRDRAFT_406553</name>
</gene>
<evidence type="ECO:0000313" key="1">
    <source>
        <dbReference type="EMBL" id="ETW86539.1"/>
    </source>
</evidence>
<dbReference type="Proteomes" id="UP000030671">
    <property type="component" value="Unassembled WGS sequence"/>
</dbReference>
<reference evidence="1 2" key="1">
    <citation type="journal article" date="2012" name="New Phytol.">
        <title>Insight into trade-off between wood decay and parasitism from the genome of a fungal forest pathogen.</title>
        <authorList>
            <person name="Olson A."/>
            <person name="Aerts A."/>
            <person name="Asiegbu F."/>
            <person name="Belbahri L."/>
            <person name="Bouzid O."/>
            <person name="Broberg A."/>
            <person name="Canback B."/>
            <person name="Coutinho P.M."/>
            <person name="Cullen D."/>
            <person name="Dalman K."/>
            <person name="Deflorio G."/>
            <person name="van Diepen L.T."/>
            <person name="Dunand C."/>
            <person name="Duplessis S."/>
            <person name="Durling M."/>
            <person name="Gonthier P."/>
            <person name="Grimwood J."/>
            <person name="Fossdal C.G."/>
            <person name="Hansson D."/>
            <person name="Henrissat B."/>
            <person name="Hietala A."/>
            <person name="Himmelstrand K."/>
            <person name="Hoffmeister D."/>
            <person name="Hogberg N."/>
            <person name="James T.Y."/>
            <person name="Karlsson M."/>
            <person name="Kohler A."/>
            <person name="Kues U."/>
            <person name="Lee Y.H."/>
            <person name="Lin Y.C."/>
            <person name="Lind M."/>
            <person name="Lindquist E."/>
            <person name="Lombard V."/>
            <person name="Lucas S."/>
            <person name="Lunden K."/>
            <person name="Morin E."/>
            <person name="Murat C."/>
            <person name="Park J."/>
            <person name="Raffaello T."/>
            <person name="Rouze P."/>
            <person name="Salamov A."/>
            <person name="Schmutz J."/>
            <person name="Solheim H."/>
            <person name="Stahlberg J."/>
            <person name="Velez H."/>
            <person name="de Vries R.P."/>
            <person name="Wiebenga A."/>
            <person name="Woodward S."/>
            <person name="Yakovlev I."/>
            <person name="Garbelotto M."/>
            <person name="Martin F."/>
            <person name="Grigoriev I.V."/>
            <person name="Stenlid J."/>
        </authorList>
    </citation>
    <scope>NUCLEOTIDE SEQUENCE [LARGE SCALE GENOMIC DNA]</scope>
    <source>
        <strain evidence="1 2">TC 32-1</strain>
    </source>
</reference>
<dbReference type="AlphaFoldDB" id="W4KLG1"/>
<accession>W4KLG1</accession>
<organism evidence="1 2">
    <name type="scientific">Heterobasidion irregulare (strain TC 32-1)</name>
    <dbReference type="NCBI Taxonomy" id="747525"/>
    <lineage>
        <taxon>Eukaryota</taxon>
        <taxon>Fungi</taxon>
        <taxon>Dikarya</taxon>
        <taxon>Basidiomycota</taxon>
        <taxon>Agaricomycotina</taxon>
        <taxon>Agaricomycetes</taxon>
        <taxon>Russulales</taxon>
        <taxon>Bondarzewiaceae</taxon>
        <taxon>Heterobasidion</taxon>
        <taxon>Heterobasidion annosum species complex</taxon>
    </lineage>
</organism>
<sequence>MPHWTSTGCYGIWAASRVYERSDDECNGRQDVRTRGSDGVKRGRVLDIASMVQPPFKG</sequence>
<evidence type="ECO:0000313" key="2">
    <source>
        <dbReference type="Proteomes" id="UP000030671"/>
    </source>
</evidence>
<protein>
    <submittedName>
        <fullName evidence="1">Uncharacterized protein</fullName>
    </submittedName>
</protein>
<proteinExistence type="predicted"/>
<name>W4KLG1_HETIT</name>
<dbReference type="EMBL" id="KI925454">
    <property type="protein sequence ID" value="ETW86539.1"/>
    <property type="molecule type" value="Genomic_DNA"/>
</dbReference>
<dbReference type="KEGG" id="hir:HETIRDRAFT_406553"/>
<dbReference type="GeneID" id="20672525"/>